<feature type="domain" description="Glycoside hydrolase family 9" evidence="6">
    <location>
        <begin position="139"/>
        <end position="574"/>
    </location>
</feature>
<dbReference type="InterPro" id="IPR012341">
    <property type="entry name" value="6hp_glycosidase-like_sf"/>
</dbReference>
<dbReference type="EMBL" id="JAVRHR010000001">
    <property type="protein sequence ID" value="MDT0606286.1"/>
    <property type="molecule type" value="Genomic_DNA"/>
</dbReference>
<keyword evidence="5" id="KW-0624">Polysaccharide degradation</keyword>
<evidence type="ECO:0000256" key="5">
    <source>
        <dbReference type="ARBA" id="ARBA00023326"/>
    </source>
</evidence>
<dbReference type="Proteomes" id="UP001255246">
    <property type="component" value="Unassembled WGS sequence"/>
</dbReference>
<dbReference type="PANTHER" id="PTHR22298">
    <property type="entry name" value="ENDO-1,4-BETA-GLUCANASE"/>
    <property type="match status" value="1"/>
</dbReference>
<evidence type="ECO:0000256" key="1">
    <source>
        <dbReference type="ARBA" id="ARBA00007072"/>
    </source>
</evidence>
<keyword evidence="9" id="KW-1185">Reference proteome</keyword>
<name>A0ABU3ABI0_9FLAO</name>
<dbReference type="Pfam" id="PF02927">
    <property type="entry name" value="CelD_N"/>
    <property type="match status" value="1"/>
</dbReference>
<dbReference type="SUPFAM" id="SSF48208">
    <property type="entry name" value="Six-hairpin glycosidases"/>
    <property type="match status" value="1"/>
</dbReference>
<evidence type="ECO:0000259" key="6">
    <source>
        <dbReference type="Pfam" id="PF00759"/>
    </source>
</evidence>
<evidence type="ECO:0000256" key="4">
    <source>
        <dbReference type="ARBA" id="ARBA00023295"/>
    </source>
</evidence>
<evidence type="ECO:0000313" key="9">
    <source>
        <dbReference type="Proteomes" id="UP001255246"/>
    </source>
</evidence>
<organism evidence="8 9">
    <name type="scientific">Croceitalea rosinachiae</name>
    <dbReference type="NCBI Taxonomy" id="3075596"/>
    <lineage>
        <taxon>Bacteria</taxon>
        <taxon>Pseudomonadati</taxon>
        <taxon>Bacteroidota</taxon>
        <taxon>Flavobacteriia</taxon>
        <taxon>Flavobacteriales</taxon>
        <taxon>Flavobacteriaceae</taxon>
        <taxon>Croceitalea</taxon>
    </lineage>
</organism>
<dbReference type="RefSeq" id="WP_311349844.1">
    <property type="nucleotide sequence ID" value="NZ_JAVRHR010000001.1"/>
</dbReference>
<dbReference type="Pfam" id="PF00759">
    <property type="entry name" value="Glyco_hydro_9"/>
    <property type="match status" value="1"/>
</dbReference>
<dbReference type="InterPro" id="IPR014756">
    <property type="entry name" value="Ig_E-set"/>
</dbReference>
<dbReference type="GO" id="GO:0016787">
    <property type="term" value="F:hydrolase activity"/>
    <property type="evidence" value="ECO:0007669"/>
    <property type="project" value="UniProtKB-KW"/>
</dbReference>
<dbReference type="InterPro" id="IPR008928">
    <property type="entry name" value="6-hairpin_glycosidase_sf"/>
</dbReference>
<evidence type="ECO:0000256" key="2">
    <source>
        <dbReference type="ARBA" id="ARBA00022801"/>
    </source>
</evidence>
<reference evidence="8 9" key="1">
    <citation type="submission" date="2023-09" db="EMBL/GenBank/DDBJ databases">
        <authorList>
            <person name="Rey-Velasco X."/>
        </authorList>
    </citation>
    <scope>NUCLEOTIDE SEQUENCE [LARGE SCALE GENOMIC DNA]</scope>
    <source>
        <strain evidence="8 9">F388</strain>
    </source>
</reference>
<accession>A0ABU3ABI0</accession>
<dbReference type="PROSITE" id="PS51257">
    <property type="entry name" value="PROKAR_LIPOPROTEIN"/>
    <property type="match status" value="1"/>
</dbReference>
<comment type="similarity">
    <text evidence="1">Belongs to the glycosyl hydrolase 9 (cellulase E) family.</text>
</comment>
<protein>
    <submittedName>
        <fullName evidence="8">Glycoside hydrolase family 9 protein</fullName>
    </submittedName>
</protein>
<dbReference type="InterPro" id="IPR013783">
    <property type="entry name" value="Ig-like_fold"/>
</dbReference>
<dbReference type="InterPro" id="IPR004197">
    <property type="entry name" value="Cellulase_Ig-like"/>
</dbReference>
<proteinExistence type="inferred from homology"/>
<dbReference type="Gene3D" id="1.50.10.10">
    <property type="match status" value="1"/>
</dbReference>
<comment type="caution">
    <text evidence="8">The sequence shown here is derived from an EMBL/GenBank/DDBJ whole genome shotgun (WGS) entry which is preliminary data.</text>
</comment>
<evidence type="ECO:0000313" key="8">
    <source>
        <dbReference type="EMBL" id="MDT0606286.1"/>
    </source>
</evidence>
<feature type="domain" description="Cellulase Ig-like" evidence="7">
    <location>
        <begin position="49"/>
        <end position="125"/>
    </location>
</feature>
<sequence>MKYLPSFFFLTFVLACNTKKPPTNDLEANTGKIEIVTEKSKHLRSASDLIRLNQLGYFSNTTKIGSFVGEIETTSFTIIDLKTGKEVFAGNMGEEKPAELSGETIRQFDFSGLKQLGTYQIKLDNELYSHPFEIGNTFYDEALIAVAKSYYYQRAGSEITDEHGGRWKRPAGHLDQKVEFHSDTKKGGFTASPKGWYDAGDFGKYISNGSFSAGQLLYTLERYPNLYPDGSLNIPESGNSINDLLDEIKYEADWIATMQDKDGGVFHKLTTKRFSGAIMPDEGDKTRFIMPKSSTATFDFAAFLAKMARHYKTHDEDQAQKWLTQAKKAWEWGSQNPNVNFKNPDDVVTGEYGDDDSSQEQFWAAAELYACTGEQEYLNFIVNNIPDLTYANGDGWQSFMRYLGVFTLLNDNVVLPTDVKDMLKKKLIVVADDLTNRVQTFDYQQGVNDFQWGSNSDVQNVAFVIGEAHHSSPNPVYVDAVLSSLNYLFGHNGTGYSMVTGIGDKPPLNVHHRHSKADSIVDPVPGFVCGGPNDDRQDGHEVDYPENASQMHSYKDVWESYASNEVCLNWNAPTPYIIYFAIEAGKSK</sequence>
<evidence type="ECO:0000259" key="7">
    <source>
        <dbReference type="Pfam" id="PF02927"/>
    </source>
</evidence>
<evidence type="ECO:0000256" key="3">
    <source>
        <dbReference type="ARBA" id="ARBA00023277"/>
    </source>
</evidence>
<keyword evidence="2 8" id="KW-0378">Hydrolase</keyword>
<gene>
    <name evidence="8" type="ORF">RM706_04560</name>
</gene>
<keyword evidence="4" id="KW-0326">Glycosidase</keyword>
<keyword evidence="3" id="KW-0119">Carbohydrate metabolism</keyword>
<dbReference type="SUPFAM" id="SSF81296">
    <property type="entry name" value="E set domains"/>
    <property type="match status" value="1"/>
</dbReference>
<dbReference type="Gene3D" id="2.60.40.10">
    <property type="entry name" value="Immunoglobulins"/>
    <property type="match status" value="1"/>
</dbReference>
<dbReference type="InterPro" id="IPR001701">
    <property type="entry name" value="Glyco_hydro_9"/>
</dbReference>
<dbReference type="CDD" id="cd02850">
    <property type="entry name" value="E_set_Cellulase_N"/>
    <property type="match status" value="1"/>
</dbReference>